<gene>
    <name evidence="8" type="ORF">F4148_08965</name>
</gene>
<sequence length="414" mass="46617">MLESGGVFDLTSKDVLANPYPTYQRLRERDPVHRMRLVDAWVLTRYEDVQAVLQDHRRFSNQEAGAGDRVYTKDRSMLDLDPPDHTRLRSLVSKAFTPRSVAALGPRVEKIVEELLDEVEGRDKFDLIDSFAFPLPIIVIAEMLGVPAEDLDRFKDWSNDIVLSLEPILTWEQRERFRRSEQELYDYFEGIIALRRQDPQDDLVSALLAAEEEGDRLSHGELLATLLLLLVAGNETTRNLIGNGMLALLRNPEELQRLREQRDLLDPAIDELLRYDSPVQLDGRTVLEDVEIGGKRVRAGQQVVCVVGAANRDPEAFSDPDRLDIGRQEKSHISFGRGIHFCLGASLATLEGRIALTGLLERFSSMRLAAEPEQRKQVVLRGVEDLVVDVERPSQFVSAGMGPLAKVESIASDS</sequence>
<dbReference type="InterPro" id="IPR001128">
    <property type="entry name" value="Cyt_P450"/>
</dbReference>
<comment type="caution">
    <text evidence="8">The sequence shown here is derived from an EMBL/GenBank/DDBJ whole genome shotgun (WGS) entry which is preliminary data.</text>
</comment>
<keyword evidence="6 7" id="KW-0503">Monooxygenase</keyword>
<dbReference type="GO" id="GO:0004497">
    <property type="term" value="F:monooxygenase activity"/>
    <property type="evidence" value="ECO:0007669"/>
    <property type="project" value="UniProtKB-KW"/>
</dbReference>
<dbReference type="CDD" id="cd20625">
    <property type="entry name" value="CYP164-like"/>
    <property type="match status" value="1"/>
</dbReference>
<name>A0A6B1G0N0_9CHLR</name>
<evidence type="ECO:0000256" key="2">
    <source>
        <dbReference type="ARBA" id="ARBA00022617"/>
    </source>
</evidence>
<reference evidence="8" key="1">
    <citation type="submission" date="2019-09" db="EMBL/GenBank/DDBJ databases">
        <title>Characterisation of the sponge microbiome using genome-centric metagenomics.</title>
        <authorList>
            <person name="Engelberts J.P."/>
            <person name="Robbins S.J."/>
            <person name="De Goeij J.M."/>
            <person name="Aranda M."/>
            <person name="Bell S.C."/>
            <person name="Webster N.S."/>
        </authorList>
    </citation>
    <scope>NUCLEOTIDE SEQUENCE</scope>
    <source>
        <strain evidence="8">SB0675_bin_29</strain>
    </source>
</reference>
<dbReference type="GO" id="GO:0020037">
    <property type="term" value="F:heme binding"/>
    <property type="evidence" value="ECO:0007669"/>
    <property type="project" value="InterPro"/>
</dbReference>
<dbReference type="PANTHER" id="PTHR46696">
    <property type="entry name" value="P450, PUTATIVE (EUROFUNG)-RELATED"/>
    <property type="match status" value="1"/>
</dbReference>
<dbReference type="FunFam" id="1.10.630.10:FF:000018">
    <property type="entry name" value="Cytochrome P450 monooxygenase"/>
    <property type="match status" value="1"/>
</dbReference>
<keyword evidence="3 7" id="KW-0479">Metal-binding</keyword>
<keyword evidence="5 7" id="KW-0408">Iron</keyword>
<dbReference type="GO" id="GO:0016705">
    <property type="term" value="F:oxidoreductase activity, acting on paired donors, with incorporation or reduction of molecular oxygen"/>
    <property type="evidence" value="ECO:0007669"/>
    <property type="project" value="InterPro"/>
</dbReference>
<dbReference type="AlphaFoldDB" id="A0A6B1G0N0"/>
<comment type="similarity">
    <text evidence="1 7">Belongs to the cytochrome P450 family.</text>
</comment>
<dbReference type="PANTHER" id="PTHR46696:SF1">
    <property type="entry name" value="CYTOCHROME P450 YJIB-RELATED"/>
    <property type="match status" value="1"/>
</dbReference>
<dbReference type="InterPro" id="IPR002397">
    <property type="entry name" value="Cyt_P450_B"/>
</dbReference>
<dbReference type="SUPFAM" id="SSF48264">
    <property type="entry name" value="Cytochrome P450"/>
    <property type="match status" value="1"/>
</dbReference>
<evidence type="ECO:0000256" key="5">
    <source>
        <dbReference type="ARBA" id="ARBA00023004"/>
    </source>
</evidence>
<dbReference type="GO" id="GO:0005506">
    <property type="term" value="F:iron ion binding"/>
    <property type="evidence" value="ECO:0007669"/>
    <property type="project" value="InterPro"/>
</dbReference>
<dbReference type="PROSITE" id="PS00086">
    <property type="entry name" value="CYTOCHROME_P450"/>
    <property type="match status" value="1"/>
</dbReference>
<keyword evidence="4 7" id="KW-0560">Oxidoreductase</keyword>
<organism evidence="8">
    <name type="scientific">Caldilineaceae bacterium SB0675_bin_29</name>
    <dbReference type="NCBI Taxonomy" id="2605266"/>
    <lineage>
        <taxon>Bacteria</taxon>
        <taxon>Bacillati</taxon>
        <taxon>Chloroflexota</taxon>
        <taxon>Caldilineae</taxon>
        <taxon>Caldilineales</taxon>
        <taxon>Caldilineaceae</taxon>
    </lineage>
</organism>
<evidence type="ECO:0000313" key="8">
    <source>
        <dbReference type="EMBL" id="MYH61878.1"/>
    </source>
</evidence>
<accession>A0A6B1G0N0</accession>
<dbReference type="PRINTS" id="PR00359">
    <property type="entry name" value="BP450"/>
</dbReference>
<evidence type="ECO:0000256" key="1">
    <source>
        <dbReference type="ARBA" id="ARBA00010617"/>
    </source>
</evidence>
<dbReference type="EMBL" id="VYDA01000334">
    <property type="protein sequence ID" value="MYH61878.1"/>
    <property type="molecule type" value="Genomic_DNA"/>
</dbReference>
<evidence type="ECO:0000256" key="7">
    <source>
        <dbReference type="RuleBase" id="RU000461"/>
    </source>
</evidence>
<evidence type="ECO:0000256" key="4">
    <source>
        <dbReference type="ARBA" id="ARBA00023002"/>
    </source>
</evidence>
<proteinExistence type="inferred from homology"/>
<dbReference type="InterPro" id="IPR017972">
    <property type="entry name" value="Cyt_P450_CS"/>
</dbReference>
<dbReference type="InterPro" id="IPR036396">
    <property type="entry name" value="Cyt_P450_sf"/>
</dbReference>
<evidence type="ECO:0000256" key="6">
    <source>
        <dbReference type="ARBA" id="ARBA00023033"/>
    </source>
</evidence>
<dbReference type="Pfam" id="PF00067">
    <property type="entry name" value="p450"/>
    <property type="match status" value="1"/>
</dbReference>
<keyword evidence="2 7" id="KW-0349">Heme</keyword>
<dbReference type="Gene3D" id="1.10.630.10">
    <property type="entry name" value="Cytochrome P450"/>
    <property type="match status" value="1"/>
</dbReference>
<protein>
    <submittedName>
        <fullName evidence="8">Cytochrome P450</fullName>
    </submittedName>
</protein>
<evidence type="ECO:0000256" key="3">
    <source>
        <dbReference type="ARBA" id="ARBA00022723"/>
    </source>
</evidence>